<keyword evidence="5 6" id="KW-0269">Exonuclease</keyword>
<proteinExistence type="inferred from homology"/>
<protein>
    <recommendedName>
        <fullName evidence="6">Ribonuclease D</fullName>
        <shortName evidence="6">RNase D</shortName>
        <ecNumber evidence="6">3.1.13.5</ecNumber>
    </recommendedName>
</protein>
<evidence type="ECO:0000256" key="2">
    <source>
        <dbReference type="ARBA" id="ARBA00022694"/>
    </source>
</evidence>
<evidence type="ECO:0000256" key="4">
    <source>
        <dbReference type="ARBA" id="ARBA00022801"/>
    </source>
</evidence>
<dbReference type="GO" id="GO:0005737">
    <property type="term" value="C:cytoplasm"/>
    <property type="evidence" value="ECO:0007669"/>
    <property type="project" value="UniProtKB-SubCell"/>
</dbReference>
<dbReference type="Pfam" id="PF00570">
    <property type="entry name" value="HRDC"/>
    <property type="match status" value="1"/>
</dbReference>
<comment type="subcellular location">
    <subcellularLocation>
        <location evidence="6">Cytoplasm</location>
    </subcellularLocation>
</comment>
<comment type="cofactor">
    <cofactor evidence="6">
        <name>a divalent metal cation</name>
        <dbReference type="ChEBI" id="CHEBI:60240"/>
    </cofactor>
</comment>
<dbReference type="PROSITE" id="PS50967">
    <property type="entry name" value="HRDC"/>
    <property type="match status" value="1"/>
</dbReference>
<dbReference type="Gene3D" id="1.10.150.80">
    <property type="entry name" value="HRDC domain"/>
    <property type="match status" value="2"/>
</dbReference>
<dbReference type="GO" id="GO:0033890">
    <property type="term" value="F:ribonuclease D activity"/>
    <property type="evidence" value="ECO:0007669"/>
    <property type="project" value="UniProtKB-UniRule"/>
</dbReference>
<dbReference type="InterPro" id="IPR048579">
    <property type="entry name" value="RNAseD_HRDC_C"/>
</dbReference>
<dbReference type="GO" id="GO:0003676">
    <property type="term" value="F:nucleic acid binding"/>
    <property type="evidence" value="ECO:0007669"/>
    <property type="project" value="InterPro"/>
</dbReference>
<dbReference type="GO" id="GO:0008408">
    <property type="term" value="F:3'-5' exonuclease activity"/>
    <property type="evidence" value="ECO:0007669"/>
    <property type="project" value="InterPro"/>
</dbReference>
<dbReference type="SMART" id="SM00341">
    <property type="entry name" value="HRDC"/>
    <property type="match status" value="1"/>
</dbReference>
<dbReference type="Gene3D" id="3.30.420.10">
    <property type="entry name" value="Ribonuclease H-like superfamily/Ribonuclease H"/>
    <property type="match status" value="1"/>
</dbReference>
<dbReference type="HAMAP" id="MF_01899">
    <property type="entry name" value="RNase_D"/>
    <property type="match status" value="1"/>
</dbReference>
<comment type="catalytic activity">
    <reaction evidence="6">
        <text>Exonucleolytic cleavage that removes extra residues from the 3'-terminus of tRNA to produce 5'-mononucleotides.</text>
        <dbReference type="EC" id="3.1.13.5"/>
    </reaction>
</comment>
<sequence>MYEYLTTNSEVAEFCHQASGREAIAVDTEFVRTRTLYPQIGLIQIYDGQRLVLIDPVQGSDLSPLATLLTDQNVVKILHSCSEDLETFQTALGVMPEPVFDSQFAASICEIGTMLGYAKLVEMRLDVVLDKGESRTDWLARPLTEQQLDYAANDVLYLFQLYPALKQEVAARGRLDWVYDEIRQLAAKKKADLPADFAYVTIKNAWQLNRRQLNILKYLAKWRLEFARQKNMALNFVVKEVNLLSIAKRQPQSKGDLYTISGLSPQEIRRYHQNIIEAVQQATKVDEALYPEKVERLTDFADYKSLSNLIRQRCADTAERVGIPVEVLGSKKQINQLLQWLWYQQDETRLKGLMPDLVTGWRGELLKAELEPLLSAKMA</sequence>
<gene>
    <name evidence="6 8" type="primary">rnd</name>
    <name evidence="8" type="ORF">H8B19_15240</name>
</gene>
<dbReference type="NCBIfam" id="TIGR01388">
    <property type="entry name" value="rnd"/>
    <property type="match status" value="1"/>
</dbReference>
<reference evidence="8" key="2">
    <citation type="submission" date="2020-08" db="EMBL/GenBank/DDBJ databases">
        <authorList>
            <person name="Lai Q."/>
        </authorList>
    </citation>
    <scope>NUCLEOTIDE SEQUENCE</scope>
    <source>
        <strain evidence="8">S27-2</strain>
    </source>
</reference>
<organism evidence="8 9">
    <name type="scientific">Neptunicella marina</name>
    <dbReference type="NCBI Taxonomy" id="2125989"/>
    <lineage>
        <taxon>Bacteria</taxon>
        <taxon>Pseudomonadati</taxon>
        <taxon>Pseudomonadota</taxon>
        <taxon>Gammaproteobacteria</taxon>
        <taxon>Alteromonadales</taxon>
        <taxon>Alteromonadaceae</taxon>
        <taxon>Neptunicella</taxon>
    </lineage>
</organism>
<evidence type="ECO:0000313" key="8">
    <source>
        <dbReference type="EMBL" id="MBC3767234.1"/>
    </source>
</evidence>
<dbReference type="AlphaFoldDB" id="A0A8J6IVQ2"/>
<dbReference type="InterPro" id="IPR036397">
    <property type="entry name" value="RNaseH_sf"/>
</dbReference>
<evidence type="ECO:0000259" key="7">
    <source>
        <dbReference type="PROSITE" id="PS50967"/>
    </source>
</evidence>
<name>A0A8J6IVQ2_9ALTE</name>
<reference evidence="8" key="1">
    <citation type="journal article" date="2018" name="Int. J. Syst. Evol. Microbiol.">
        <title>Neptunicella marina gen. nov., sp. nov., isolated from surface seawater.</title>
        <authorList>
            <person name="Liu X."/>
            <person name="Lai Q."/>
            <person name="Du Y."/>
            <person name="Zhang X."/>
            <person name="Liu Z."/>
            <person name="Sun F."/>
            <person name="Shao Z."/>
        </authorList>
    </citation>
    <scope>NUCLEOTIDE SEQUENCE</scope>
    <source>
        <strain evidence="8">S27-2</strain>
    </source>
</reference>
<keyword evidence="1 6" id="KW-0963">Cytoplasm</keyword>
<keyword evidence="3 6" id="KW-0540">Nuclease</keyword>
<dbReference type="SUPFAM" id="SSF47819">
    <property type="entry name" value="HRDC-like"/>
    <property type="match status" value="2"/>
</dbReference>
<dbReference type="EMBL" id="JACNEP010000015">
    <property type="protein sequence ID" value="MBC3767234.1"/>
    <property type="molecule type" value="Genomic_DNA"/>
</dbReference>
<evidence type="ECO:0000256" key="6">
    <source>
        <dbReference type="HAMAP-Rule" id="MF_01899"/>
    </source>
</evidence>
<dbReference type="InterPro" id="IPR051086">
    <property type="entry name" value="RNase_D-like"/>
</dbReference>
<dbReference type="InterPro" id="IPR002121">
    <property type="entry name" value="HRDC_dom"/>
</dbReference>
<dbReference type="InterPro" id="IPR012337">
    <property type="entry name" value="RNaseH-like_sf"/>
</dbReference>
<dbReference type="InterPro" id="IPR006292">
    <property type="entry name" value="RNase_D"/>
</dbReference>
<dbReference type="RefSeq" id="WP_186507752.1">
    <property type="nucleotide sequence ID" value="NZ_JACNEP010000015.1"/>
</dbReference>
<dbReference type="Proteomes" id="UP000601768">
    <property type="component" value="Unassembled WGS sequence"/>
</dbReference>
<evidence type="ECO:0000256" key="1">
    <source>
        <dbReference type="ARBA" id="ARBA00022490"/>
    </source>
</evidence>
<dbReference type="SMART" id="SM00474">
    <property type="entry name" value="35EXOc"/>
    <property type="match status" value="1"/>
</dbReference>
<keyword evidence="2 6" id="KW-0819">tRNA processing</keyword>
<dbReference type="GO" id="GO:0000166">
    <property type="term" value="F:nucleotide binding"/>
    <property type="evidence" value="ECO:0007669"/>
    <property type="project" value="InterPro"/>
</dbReference>
<dbReference type="PANTHER" id="PTHR47649">
    <property type="entry name" value="RIBONUCLEASE D"/>
    <property type="match status" value="1"/>
</dbReference>
<dbReference type="SUPFAM" id="SSF53098">
    <property type="entry name" value="Ribonuclease H-like"/>
    <property type="match status" value="1"/>
</dbReference>
<evidence type="ECO:0000256" key="5">
    <source>
        <dbReference type="ARBA" id="ARBA00022839"/>
    </source>
</evidence>
<dbReference type="Pfam" id="PF21293">
    <property type="entry name" value="RNAseD_HRDC_C"/>
    <property type="match status" value="1"/>
</dbReference>
<dbReference type="InterPro" id="IPR044876">
    <property type="entry name" value="HRDC_dom_sf"/>
</dbReference>
<accession>A0A8J6IVQ2</accession>
<dbReference type="InterPro" id="IPR010997">
    <property type="entry name" value="HRDC-like_sf"/>
</dbReference>
<comment type="caution">
    <text evidence="8">The sequence shown here is derived from an EMBL/GenBank/DDBJ whole genome shotgun (WGS) entry which is preliminary data.</text>
</comment>
<dbReference type="GO" id="GO:0042780">
    <property type="term" value="P:tRNA 3'-end processing"/>
    <property type="evidence" value="ECO:0007669"/>
    <property type="project" value="UniProtKB-UniRule"/>
</dbReference>
<dbReference type="InterPro" id="IPR002562">
    <property type="entry name" value="3'-5'_exonuclease_dom"/>
</dbReference>
<dbReference type="CDD" id="cd06142">
    <property type="entry name" value="RNaseD_exo"/>
    <property type="match status" value="1"/>
</dbReference>
<evidence type="ECO:0000313" key="9">
    <source>
        <dbReference type="Proteomes" id="UP000601768"/>
    </source>
</evidence>
<evidence type="ECO:0000256" key="3">
    <source>
        <dbReference type="ARBA" id="ARBA00022722"/>
    </source>
</evidence>
<dbReference type="PANTHER" id="PTHR47649:SF1">
    <property type="entry name" value="RIBONUCLEASE D"/>
    <property type="match status" value="1"/>
</dbReference>
<dbReference type="EC" id="3.1.13.5" evidence="6"/>
<keyword evidence="9" id="KW-1185">Reference proteome</keyword>
<comment type="function">
    <text evidence="6">Exonuclease involved in the 3' processing of various precursor tRNAs. Initiates hydrolysis at the 3'-terminus of an RNA molecule and releases 5'-mononucleotides.</text>
</comment>
<dbReference type="Pfam" id="PF01612">
    <property type="entry name" value="DNA_pol_A_exo1"/>
    <property type="match status" value="1"/>
</dbReference>
<feature type="domain" description="HRDC" evidence="7">
    <location>
        <begin position="209"/>
        <end position="289"/>
    </location>
</feature>
<comment type="similarity">
    <text evidence="6">Belongs to the RNase D family.</text>
</comment>
<keyword evidence="4 6" id="KW-0378">Hydrolase</keyword>